<protein>
    <submittedName>
        <fullName evidence="1">Uncharacterized protein</fullName>
    </submittedName>
</protein>
<comment type="caution">
    <text evidence="1">The sequence shown here is derived from an EMBL/GenBank/DDBJ whole genome shotgun (WGS) entry which is preliminary data.</text>
</comment>
<organism evidence="1 2">
    <name type="scientific">Prorocentrum cordatum</name>
    <dbReference type="NCBI Taxonomy" id="2364126"/>
    <lineage>
        <taxon>Eukaryota</taxon>
        <taxon>Sar</taxon>
        <taxon>Alveolata</taxon>
        <taxon>Dinophyceae</taxon>
        <taxon>Prorocentrales</taxon>
        <taxon>Prorocentraceae</taxon>
        <taxon>Prorocentrum</taxon>
    </lineage>
</organism>
<dbReference type="EMBL" id="CAUYUJ010018059">
    <property type="protein sequence ID" value="CAK0880319.1"/>
    <property type="molecule type" value="Genomic_DNA"/>
</dbReference>
<dbReference type="Proteomes" id="UP001189429">
    <property type="component" value="Unassembled WGS sequence"/>
</dbReference>
<accession>A0ABN9W6B1</accession>
<evidence type="ECO:0000313" key="1">
    <source>
        <dbReference type="EMBL" id="CAK0880319.1"/>
    </source>
</evidence>
<gene>
    <name evidence="1" type="ORF">PCOR1329_LOCUS63483</name>
</gene>
<proteinExistence type="predicted"/>
<sequence>MGCARVMYCGIGFASKLGRGCRRLVGACWRGALFTRGVALSAYARFRKSLNVVVSFGLGCSRWLAKSIGAVLVPPWPHGAGQQLAVPMSAWLMYHTWLLRLFVALRYPLGRLLVRGALGLGQPSFPERIASAFTTCCVRGLVAVLGAPYATAPWS</sequence>
<keyword evidence="2" id="KW-1185">Reference proteome</keyword>
<evidence type="ECO:0000313" key="2">
    <source>
        <dbReference type="Proteomes" id="UP001189429"/>
    </source>
</evidence>
<reference evidence="1" key="1">
    <citation type="submission" date="2023-10" db="EMBL/GenBank/DDBJ databases">
        <authorList>
            <person name="Chen Y."/>
            <person name="Shah S."/>
            <person name="Dougan E. K."/>
            <person name="Thang M."/>
            <person name="Chan C."/>
        </authorList>
    </citation>
    <scope>NUCLEOTIDE SEQUENCE [LARGE SCALE GENOMIC DNA]</scope>
</reference>
<name>A0ABN9W6B1_9DINO</name>